<dbReference type="EMBL" id="FOOY01000004">
    <property type="protein sequence ID" value="SFG05390.1"/>
    <property type="molecule type" value="Genomic_DNA"/>
</dbReference>
<organism evidence="1 2">
    <name type="scientific">Sporolactobacillus nakayamae</name>
    <dbReference type="NCBI Taxonomy" id="269670"/>
    <lineage>
        <taxon>Bacteria</taxon>
        <taxon>Bacillati</taxon>
        <taxon>Bacillota</taxon>
        <taxon>Bacilli</taxon>
        <taxon>Bacillales</taxon>
        <taxon>Sporolactobacillaceae</taxon>
        <taxon>Sporolactobacillus</taxon>
    </lineage>
</organism>
<evidence type="ECO:0000313" key="1">
    <source>
        <dbReference type="EMBL" id="SFG05390.1"/>
    </source>
</evidence>
<proteinExistence type="predicted"/>
<protein>
    <submittedName>
        <fullName evidence="1">Uncharacterized protein</fullName>
    </submittedName>
</protein>
<dbReference type="Proteomes" id="UP000198752">
    <property type="component" value="Unassembled WGS sequence"/>
</dbReference>
<accession>A0A1I2NQW4</accession>
<dbReference type="STRING" id="269670.SAMN02982927_00479"/>
<reference evidence="2" key="1">
    <citation type="submission" date="2016-10" db="EMBL/GenBank/DDBJ databases">
        <authorList>
            <person name="Varghese N."/>
            <person name="Submissions S."/>
        </authorList>
    </citation>
    <scope>NUCLEOTIDE SEQUENCE [LARGE SCALE GENOMIC DNA]</scope>
    <source>
        <strain evidence="2">ATCC 700379</strain>
    </source>
</reference>
<name>A0A1I2NQW4_9BACL</name>
<sequence length="49" mass="6168">MYELAEKMIIHFFGFFGFNRYYWFSRSISEISMAYIIKNELNMMHEHYM</sequence>
<gene>
    <name evidence="1" type="ORF">SAMN02982927_00479</name>
</gene>
<evidence type="ECO:0000313" key="2">
    <source>
        <dbReference type="Proteomes" id="UP000198752"/>
    </source>
</evidence>
<dbReference type="AlphaFoldDB" id="A0A1I2NQW4"/>
<keyword evidence="2" id="KW-1185">Reference proteome</keyword>